<sequence>MAVMDPFVALAQNKDWTGNPIFIENRNSLDPKPGLHRSKDSATPWAKGFAEAINAVTGGTEYTPGGWSPTPDQIDYVIGQLAGGLGREAGKVASTAAAPFTGEELPPYKIPLVGRLYGSTAGHSGQSAKFYENVTKANEAENEIKGRATDGLSVAEYLRDNPGAIELAARGNVAERQVAALRKIRHEAVKEDGPDKVAKVREVNERMAAVMRGFNRESERMQNQ</sequence>
<gene>
    <name evidence="2" type="ORF">IPK02_05975</name>
</gene>
<protein>
    <recommendedName>
        <fullName evidence="1">Large polyvalent protein associated domain-containing protein</fullName>
    </recommendedName>
</protein>
<reference evidence="2 3" key="1">
    <citation type="submission" date="2020-10" db="EMBL/GenBank/DDBJ databases">
        <title>Connecting structure to function with the recovery of over 1000 high-quality activated sludge metagenome-assembled genomes encoding full-length rRNA genes using long-read sequencing.</title>
        <authorList>
            <person name="Singleton C.M."/>
            <person name="Petriglieri F."/>
            <person name="Kristensen J.M."/>
            <person name="Kirkegaard R.H."/>
            <person name="Michaelsen T.Y."/>
            <person name="Andersen M.H."/>
            <person name="Karst S.M."/>
            <person name="Dueholm M.S."/>
            <person name="Nielsen P.H."/>
            <person name="Albertsen M."/>
        </authorList>
    </citation>
    <scope>NUCLEOTIDE SEQUENCE [LARGE SCALE GENOMIC DNA]</scope>
    <source>
        <strain evidence="2">Fred_18-Q3-R57-64_BAT3C.720</strain>
    </source>
</reference>
<organism evidence="2 3">
    <name type="scientific">Candidatus Accumulibacter affinis</name>
    <dbReference type="NCBI Taxonomy" id="2954384"/>
    <lineage>
        <taxon>Bacteria</taxon>
        <taxon>Pseudomonadati</taxon>
        <taxon>Pseudomonadota</taxon>
        <taxon>Betaproteobacteria</taxon>
        <taxon>Candidatus Accumulibacter</taxon>
    </lineage>
</organism>
<dbReference type="Pfam" id="PF18857">
    <property type="entry name" value="LPD38"/>
    <property type="match status" value="1"/>
</dbReference>
<dbReference type="AlphaFoldDB" id="A0A935T8Y7"/>
<comment type="caution">
    <text evidence="2">The sequence shown here is derived from an EMBL/GenBank/DDBJ whole genome shotgun (WGS) entry which is preliminary data.</text>
</comment>
<dbReference type="Proteomes" id="UP000706151">
    <property type="component" value="Unassembled WGS sequence"/>
</dbReference>
<evidence type="ECO:0000313" key="2">
    <source>
        <dbReference type="EMBL" id="MBK7953539.1"/>
    </source>
</evidence>
<evidence type="ECO:0000313" key="3">
    <source>
        <dbReference type="Proteomes" id="UP000706151"/>
    </source>
</evidence>
<feature type="domain" description="Large polyvalent protein associated" evidence="1">
    <location>
        <begin position="3"/>
        <end position="113"/>
    </location>
</feature>
<name>A0A935T8Y7_9PROT</name>
<evidence type="ECO:0000259" key="1">
    <source>
        <dbReference type="Pfam" id="PF18857"/>
    </source>
</evidence>
<dbReference type="EMBL" id="JADJOT010000006">
    <property type="protein sequence ID" value="MBK7953539.1"/>
    <property type="molecule type" value="Genomic_DNA"/>
</dbReference>
<dbReference type="InterPro" id="IPR040561">
    <property type="entry name" value="LPD38"/>
</dbReference>
<accession>A0A935T8Y7</accession>
<proteinExistence type="predicted"/>